<dbReference type="GO" id="GO:0005737">
    <property type="term" value="C:cytoplasm"/>
    <property type="evidence" value="ECO:0007669"/>
    <property type="project" value="UniProtKB-SubCell"/>
</dbReference>
<dbReference type="Proteomes" id="UP000683139">
    <property type="component" value="Unassembled WGS sequence"/>
</dbReference>
<comment type="subcellular location">
    <subcellularLocation>
        <location evidence="1">Cytoplasm</location>
    </subcellularLocation>
</comment>
<keyword evidence="6" id="KW-0238">DNA-binding</keyword>
<dbReference type="PRINTS" id="PR00032">
    <property type="entry name" value="HTHARAC"/>
</dbReference>
<dbReference type="SUPFAM" id="SSF52172">
    <property type="entry name" value="CheY-like"/>
    <property type="match status" value="1"/>
</dbReference>
<dbReference type="PROSITE" id="PS01124">
    <property type="entry name" value="HTH_ARAC_FAMILY_2"/>
    <property type="match status" value="1"/>
</dbReference>
<keyword evidence="4" id="KW-0902">Two-component regulatory system</keyword>
<dbReference type="PROSITE" id="PS50110">
    <property type="entry name" value="RESPONSE_REGULATORY"/>
    <property type="match status" value="1"/>
</dbReference>
<evidence type="ECO:0000256" key="5">
    <source>
        <dbReference type="ARBA" id="ARBA00023015"/>
    </source>
</evidence>
<keyword evidence="7" id="KW-0804">Transcription</keyword>
<evidence type="ECO:0000313" key="11">
    <source>
        <dbReference type="EMBL" id="GIP17277.1"/>
    </source>
</evidence>
<comment type="caution">
    <text evidence="11">The sequence shown here is derived from an EMBL/GenBank/DDBJ whole genome shotgun (WGS) entry which is preliminary data.</text>
</comment>
<dbReference type="Pfam" id="PF00072">
    <property type="entry name" value="Response_reg"/>
    <property type="match status" value="1"/>
</dbReference>
<evidence type="ECO:0000256" key="2">
    <source>
        <dbReference type="ARBA" id="ARBA00022490"/>
    </source>
</evidence>
<feature type="domain" description="Response regulatory" evidence="10">
    <location>
        <begin position="3"/>
        <end position="120"/>
    </location>
</feature>
<evidence type="ECO:0000259" key="10">
    <source>
        <dbReference type="PROSITE" id="PS50110"/>
    </source>
</evidence>
<dbReference type="SMART" id="SM00342">
    <property type="entry name" value="HTH_ARAC"/>
    <property type="match status" value="1"/>
</dbReference>
<evidence type="ECO:0000313" key="12">
    <source>
        <dbReference type="Proteomes" id="UP000683139"/>
    </source>
</evidence>
<dbReference type="InterPro" id="IPR009057">
    <property type="entry name" value="Homeodomain-like_sf"/>
</dbReference>
<name>A0A919YQ66_9BACL</name>
<organism evidence="11 12">
    <name type="scientific">Paenibacillus montaniterrae</name>
    <dbReference type="NCBI Taxonomy" id="429341"/>
    <lineage>
        <taxon>Bacteria</taxon>
        <taxon>Bacillati</taxon>
        <taxon>Bacillota</taxon>
        <taxon>Bacilli</taxon>
        <taxon>Bacillales</taxon>
        <taxon>Paenibacillaceae</taxon>
        <taxon>Paenibacillus</taxon>
    </lineage>
</organism>
<keyword evidence="3 8" id="KW-0597">Phosphoprotein</keyword>
<dbReference type="InterPro" id="IPR011006">
    <property type="entry name" value="CheY-like_superfamily"/>
</dbReference>
<proteinExistence type="predicted"/>
<accession>A0A919YQ66</accession>
<dbReference type="InterPro" id="IPR020449">
    <property type="entry name" value="Tscrpt_reg_AraC-type_HTH"/>
</dbReference>
<evidence type="ECO:0000256" key="1">
    <source>
        <dbReference type="ARBA" id="ARBA00004496"/>
    </source>
</evidence>
<dbReference type="SUPFAM" id="SSF46689">
    <property type="entry name" value="Homeodomain-like"/>
    <property type="match status" value="1"/>
</dbReference>
<dbReference type="GO" id="GO:0043565">
    <property type="term" value="F:sequence-specific DNA binding"/>
    <property type="evidence" value="ECO:0007669"/>
    <property type="project" value="InterPro"/>
</dbReference>
<gene>
    <name evidence="11" type="ORF">J40TS1_29190</name>
</gene>
<reference evidence="11" key="1">
    <citation type="submission" date="2021-03" db="EMBL/GenBank/DDBJ databases">
        <title>Antimicrobial resistance genes in bacteria isolated from Japanese honey, and their potential for conferring macrolide and lincosamide resistance in the American foulbrood pathogen Paenibacillus larvae.</title>
        <authorList>
            <person name="Okamoto M."/>
            <person name="Kumagai M."/>
            <person name="Kanamori H."/>
            <person name="Takamatsu D."/>
        </authorList>
    </citation>
    <scope>NUCLEOTIDE SEQUENCE</scope>
    <source>
        <strain evidence="11">J40TS1</strain>
    </source>
</reference>
<keyword evidence="5" id="KW-0805">Transcription regulation</keyword>
<dbReference type="PANTHER" id="PTHR42713:SF3">
    <property type="entry name" value="TRANSCRIPTIONAL REGULATORY PROTEIN HPTR"/>
    <property type="match status" value="1"/>
</dbReference>
<dbReference type="EMBL" id="BOSE01000005">
    <property type="protein sequence ID" value="GIP17277.1"/>
    <property type="molecule type" value="Genomic_DNA"/>
</dbReference>
<evidence type="ECO:0000256" key="8">
    <source>
        <dbReference type="PROSITE-ProRule" id="PRU00169"/>
    </source>
</evidence>
<dbReference type="SMART" id="SM00448">
    <property type="entry name" value="REC"/>
    <property type="match status" value="1"/>
</dbReference>
<keyword evidence="2" id="KW-0963">Cytoplasm</keyword>
<dbReference type="GO" id="GO:0003700">
    <property type="term" value="F:DNA-binding transcription factor activity"/>
    <property type="evidence" value="ECO:0007669"/>
    <property type="project" value="InterPro"/>
</dbReference>
<dbReference type="InterPro" id="IPR018060">
    <property type="entry name" value="HTH_AraC"/>
</dbReference>
<evidence type="ECO:0000256" key="6">
    <source>
        <dbReference type="ARBA" id="ARBA00023125"/>
    </source>
</evidence>
<evidence type="ECO:0000256" key="4">
    <source>
        <dbReference type="ARBA" id="ARBA00023012"/>
    </source>
</evidence>
<dbReference type="InterPro" id="IPR051552">
    <property type="entry name" value="HptR"/>
</dbReference>
<evidence type="ECO:0000256" key="3">
    <source>
        <dbReference type="ARBA" id="ARBA00022553"/>
    </source>
</evidence>
<dbReference type="Gene3D" id="1.10.10.60">
    <property type="entry name" value="Homeodomain-like"/>
    <property type="match status" value="2"/>
</dbReference>
<dbReference type="AlphaFoldDB" id="A0A919YQ66"/>
<evidence type="ECO:0000256" key="7">
    <source>
        <dbReference type="ARBA" id="ARBA00023163"/>
    </source>
</evidence>
<dbReference type="PANTHER" id="PTHR42713">
    <property type="entry name" value="HISTIDINE KINASE-RELATED"/>
    <property type="match status" value="1"/>
</dbReference>
<sequence>MYKVLIVDDEPWVAYGLAHLIDWNANGFEVIGEAHDGVTALQLIIEHVPDVVVSDIRMPGLDGIQLLEKLKQQQLDVEVILVSGYSEFQYAQQALRLGAFDYLLKQVEAEQLLESLQRISERLRTKRETQPGVDLFLHDLFELLEPSNGTTVEQFLQNKGIQHEQPHFRFISCELADASVFPLLAAEQHVQMIRTCQLRTGLNKWAVLINYDEQSSSTHFLDYLSELTEHAQYAGISSRGYGHTKLALLYDESEVACCSAGFYRYGQLMSYKKEELDAKDKKMVLQIELAIKEGDLLAIKALLGEWSDRCSDERIAVDRLTTVYNQFISLLLKYYGNAVRYNDLEHLPYDQLVRFYRSPDEFFSRLEGLFELMNEQEAHVSNDQAKKIIAYIDQRYTEDILLSSLAKQFNLSIGYLSMLVKKETGKTYSEYVTEKRLALAKELLGDQSISIQDIVQRVGYKDYFHFNKLFKKHFGITPSKYRKL</sequence>
<evidence type="ECO:0000259" key="9">
    <source>
        <dbReference type="PROSITE" id="PS01124"/>
    </source>
</evidence>
<protein>
    <recommendedName>
        <fullName evidence="13">DNA-binding response regulator</fullName>
    </recommendedName>
</protein>
<dbReference type="Gene3D" id="3.40.50.2300">
    <property type="match status" value="1"/>
</dbReference>
<dbReference type="RefSeq" id="WP_213516443.1">
    <property type="nucleotide sequence ID" value="NZ_BOSE01000005.1"/>
</dbReference>
<dbReference type="CDD" id="cd17536">
    <property type="entry name" value="REC_YesN-like"/>
    <property type="match status" value="1"/>
</dbReference>
<feature type="domain" description="HTH araC/xylS-type" evidence="9">
    <location>
        <begin position="386"/>
        <end position="484"/>
    </location>
</feature>
<keyword evidence="12" id="KW-1185">Reference proteome</keyword>
<dbReference type="GO" id="GO:0000160">
    <property type="term" value="P:phosphorelay signal transduction system"/>
    <property type="evidence" value="ECO:0007669"/>
    <property type="project" value="UniProtKB-KW"/>
</dbReference>
<dbReference type="InterPro" id="IPR001789">
    <property type="entry name" value="Sig_transdc_resp-reg_receiver"/>
</dbReference>
<evidence type="ECO:0008006" key="13">
    <source>
        <dbReference type="Google" id="ProtNLM"/>
    </source>
</evidence>
<feature type="modified residue" description="4-aspartylphosphate" evidence="8">
    <location>
        <position position="55"/>
    </location>
</feature>
<dbReference type="Pfam" id="PF12833">
    <property type="entry name" value="HTH_18"/>
    <property type="match status" value="1"/>
</dbReference>